<evidence type="ECO:0000259" key="4">
    <source>
        <dbReference type="Pfam" id="PF24865"/>
    </source>
</evidence>
<dbReference type="InterPro" id="IPR011990">
    <property type="entry name" value="TPR-like_helical_dom_sf"/>
</dbReference>
<evidence type="ECO:0000256" key="1">
    <source>
        <dbReference type="ARBA" id="ARBA00007626"/>
    </source>
</evidence>
<feature type="repeat" description="PPR" evidence="3">
    <location>
        <begin position="487"/>
        <end position="521"/>
    </location>
</feature>
<dbReference type="PROSITE" id="PS51375">
    <property type="entry name" value="PPR"/>
    <property type="match status" value="9"/>
</dbReference>
<feature type="repeat" description="PPR" evidence="3">
    <location>
        <begin position="311"/>
        <end position="345"/>
    </location>
</feature>
<dbReference type="Pfam" id="PF24865">
    <property type="entry name" value="DUF7731"/>
    <property type="match status" value="1"/>
</dbReference>
<comment type="similarity">
    <text evidence="1">Belongs to the PPR family. P subfamily.</text>
</comment>
<feature type="domain" description="DUF7731" evidence="4">
    <location>
        <begin position="783"/>
        <end position="880"/>
    </location>
</feature>
<evidence type="ECO:0000313" key="5">
    <source>
        <dbReference type="EMBL" id="KAL3626579.1"/>
    </source>
</evidence>
<dbReference type="Pfam" id="PF12854">
    <property type="entry name" value="PPR_1"/>
    <property type="match status" value="2"/>
</dbReference>
<name>A0ABD3CAG1_9LAMI</name>
<dbReference type="InterPro" id="IPR002885">
    <property type="entry name" value="PPR_rpt"/>
</dbReference>
<dbReference type="Gene3D" id="1.25.40.10">
    <property type="entry name" value="Tetratricopeptide repeat domain"/>
    <property type="match status" value="5"/>
</dbReference>
<feature type="repeat" description="PPR" evidence="3">
    <location>
        <begin position="592"/>
        <end position="626"/>
    </location>
</feature>
<gene>
    <name evidence="5" type="ORF">CASFOL_030128</name>
</gene>
<evidence type="ECO:0000256" key="2">
    <source>
        <dbReference type="ARBA" id="ARBA00022737"/>
    </source>
</evidence>
<accession>A0ABD3CAG1</accession>
<reference evidence="6" key="1">
    <citation type="journal article" date="2024" name="IScience">
        <title>Strigolactones Initiate the Formation of Haustorium-like Structures in Castilleja.</title>
        <authorList>
            <person name="Buerger M."/>
            <person name="Peterson D."/>
            <person name="Chory J."/>
        </authorList>
    </citation>
    <scope>NUCLEOTIDE SEQUENCE [LARGE SCALE GENOMIC DNA]</scope>
</reference>
<dbReference type="InterPro" id="IPR056633">
    <property type="entry name" value="DUF7731"/>
</dbReference>
<organism evidence="5 6">
    <name type="scientific">Castilleja foliolosa</name>
    <dbReference type="NCBI Taxonomy" id="1961234"/>
    <lineage>
        <taxon>Eukaryota</taxon>
        <taxon>Viridiplantae</taxon>
        <taxon>Streptophyta</taxon>
        <taxon>Embryophyta</taxon>
        <taxon>Tracheophyta</taxon>
        <taxon>Spermatophyta</taxon>
        <taxon>Magnoliopsida</taxon>
        <taxon>eudicotyledons</taxon>
        <taxon>Gunneridae</taxon>
        <taxon>Pentapetalae</taxon>
        <taxon>asterids</taxon>
        <taxon>lamiids</taxon>
        <taxon>Lamiales</taxon>
        <taxon>Orobanchaceae</taxon>
        <taxon>Pedicularideae</taxon>
        <taxon>Castillejinae</taxon>
        <taxon>Castilleja</taxon>
    </lineage>
</organism>
<dbReference type="Pfam" id="PF13041">
    <property type="entry name" value="PPR_2"/>
    <property type="match status" value="4"/>
</dbReference>
<feature type="repeat" description="PPR" evidence="3">
    <location>
        <begin position="276"/>
        <end position="310"/>
    </location>
</feature>
<sequence>MFDSGFQESQSRPNSNFCSIADFFPMRKLSSIASRVAPEIENLADNFNSPKETQIPKTSIVKLHDQKSPNKISSTGKVELKNLVSVSISTPKAHISAGEQMVSSKPIDRHYFAEILSRKDWYLILNHEFQARSFNLNTQVAVSIFQNQENALSALRFYVWLSSFNPSLAKNKSISSALSNALYRKGPILLSAELIHEIKNSGCRLNEELLCALIGSWGRLGLAKYCSDVFEQVSFLGIVPSTRLYNAVIDGLVKSNSLDLAYLKFHQMEVDNCKRDRFTYNILIHGVCKAGVVDEAHRLVKQMESLGYFPNVFTYTILMDGYFSSKKIDEAFRVLEKMKTRNVRPNDATYRTLINGVFRNLSPLEAFELLLRWVNNKLNLPKVVYESIVYSLCENSLPKQVVTFLRISNERGYVPDSSISNIVITCLVKGLFDLDETCQIFEYMIERGVKVDLSTCLALIGNLYKSRSEENGNKYLNWIIEKGLVTNVFSYNMVIDCFCKANMMDKAIEMFQMMSKMGIFPNLVTFNTLIAGYSRNRDVIKAREMLLMLLDRGFKPDVYTFSSIIEVLCQSNQIVDAFDCFVEMVEWGINPNAVTYNSLIRSLCVSGNIFKATKLLRKMQVDGIKPEVYTFNALIQNCCKFNKIEKAQRLLVSMLSLDLRPDNYTYVAFINCLCESGRFVEAKDLFDSMEENGCGPDAYTCDSFVDALVKLGRFREAKDVWLKYKEKGVTLKPMAVSRKAFEYEYPHLGAADVIANEYLPKAEVEGENNQFSPQSGIIGTSPIFSEALGCFSDKRIYSSCNEARRLTQSGELNIPPEYADEYCNGACLSETSRVLDCLGGILKGFVFYNRATLRDVRETIESGCGYGPKRGNFDVLQHIQSDDASKNKASKAVVYVLVLMIIGWRLLVI</sequence>
<feature type="repeat" description="PPR" evidence="3">
    <location>
        <begin position="697"/>
        <end position="731"/>
    </location>
</feature>
<proteinExistence type="inferred from homology"/>
<keyword evidence="2" id="KW-0677">Repeat</keyword>
<protein>
    <recommendedName>
        <fullName evidence="4">DUF7731 domain-containing protein</fullName>
    </recommendedName>
</protein>
<comment type="caution">
    <text evidence="5">The sequence shown here is derived from an EMBL/GenBank/DDBJ whole genome shotgun (WGS) entry which is preliminary data.</text>
</comment>
<dbReference type="PANTHER" id="PTHR47941">
    <property type="entry name" value="PENTATRICOPEPTIDE REPEAT-CONTAINING PROTEIN 3, MITOCHONDRIAL"/>
    <property type="match status" value="1"/>
</dbReference>
<dbReference type="EMBL" id="JAVIJP010000047">
    <property type="protein sequence ID" value="KAL3626579.1"/>
    <property type="molecule type" value="Genomic_DNA"/>
</dbReference>
<evidence type="ECO:0000313" key="6">
    <source>
        <dbReference type="Proteomes" id="UP001632038"/>
    </source>
</evidence>
<dbReference type="SUPFAM" id="SSF81901">
    <property type="entry name" value="HCP-like"/>
    <property type="match status" value="1"/>
</dbReference>
<feature type="repeat" description="PPR" evidence="3">
    <location>
        <begin position="627"/>
        <end position="661"/>
    </location>
</feature>
<keyword evidence="6" id="KW-1185">Reference proteome</keyword>
<feature type="repeat" description="PPR" evidence="3">
    <location>
        <begin position="557"/>
        <end position="591"/>
    </location>
</feature>
<feature type="repeat" description="PPR" evidence="3">
    <location>
        <begin position="662"/>
        <end position="696"/>
    </location>
</feature>
<dbReference type="Proteomes" id="UP001632038">
    <property type="component" value="Unassembled WGS sequence"/>
</dbReference>
<feature type="repeat" description="PPR" evidence="3">
    <location>
        <begin position="522"/>
        <end position="556"/>
    </location>
</feature>
<evidence type="ECO:0000256" key="3">
    <source>
        <dbReference type="PROSITE-ProRule" id="PRU00708"/>
    </source>
</evidence>
<dbReference type="AlphaFoldDB" id="A0ABD3CAG1"/>
<dbReference type="NCBIfam" id="TIGR00756">
    <property type="entry name" value="PPR"/>
    <property type="match status" value="10"/>
</dbReference>